<evidence type="ECO:0000313" key="3">
    <source>
        <dbReference type="Proteomes" id="UP000801492"/>
    </source>
</evidence>
<dbReference type="AlphaFoldDB" id="A0A8K0C912"/>
<dbReference type="InterPro" id="IPR053066">
    <property type="entry name" value="ADGR_G7"/>
</dbReference>
<dbReference type="Gene3D" id="1.20.1070.10">
    <property type="entry name" value="Rhodopsin 7-helix transmembrane proteins"/>
    <property type="match status" value="1"/>
</dbReference>
<keyword evidence="1" id="KW-0812">Transmembrane</keyword>
<name>A0A8K0C912_IGNLU</name>
<dbReference type="SUPFAM" id="SSF56436">
    <property type="entry name" value="C-type lectin-like"/>
    <property type="match status" value="1"/>
</dbReference>
<evidence type="ECO:0000256" key="1">
    <source>
        <dbReference type="SAM" id="Phobius"/>
    </source>
</evidence>
<keyword evidence="3" id="KW-1185">Reference proteome</keyword>
<dbReference type="Gene3D" id="2.60.220.50">
    <property type="match status" value="1"/>
</dbReference>
<dbReference type="InterPro" id="IPR016187">
    <property type="entry name" value="CTDL_fold"/>
</dbReference>
<dbReference type="Proteomes" id="UP000801492">
    <property type="component" value="Unassembled WGS sequence"/>
</dbReference>
<proteinExistence type="predicted"/>
<gene>
    <name evidence="2" type="ORF">ILUMI_26877</name>
</gene>
<feature type="transmembrane region" description="Helical" evidence="1">
    <location>
        <begin position="941"/>
        <end position="964"/>
    </location>
</feature>
<keyword evidence="1" id="KW-1133">Transmembrane helix</keyword>
<accession>A0A8K0C912</accession>
<reference evidence="2" key="1">
    <citation type="submission" date="2019-08" db="EMBL/GenBank/DDBJ databases">
        <title>The genome of the North American firefly Photinus pyralis.</title>
        <authorList>
            <consortium name="Photinus pyralis genome working group"/>
            <person name="Fallon T.R."/>
            <person name="Sander Lower S.E."/>
            <person name="Weng J.-K."/>
        </authorList>
    </citation>
    <scope>NUCLEOTIDE SEQUENCE</scope>
    <source>
        <strain evidence="2">TRF0915ILg1</strain>
        <tissue evidence="2">Whole body</tissue>
    </source>
</reference>
<dbReference type="OrthoDB" id="10037534at2759"/>
<dbReference type="PANTHER" id="PTHR47767">
    <property type="entry name" value="ADHESION G PROTEIN-COUPLED RECEPTOR G7"/>
    <property type="match status" value="1"/>
</dbReference>
<comment type="caution">
    <text evidence="2">The sequence shown here is derived from an EMBL/GenBank/DDBJ whole genome shotgun (WGS) entry which is preliminary data.</text>
</comment>
<dbReference type="PANTHER" id="PTHR47767:SF1">
    <property type="entry name" value="ADHESION G PROTEIN-COUPLED RECEPTOR G7"/>
    <property type="match status" value="1"/>
</dbReference>
<dbReference type="InterPro" id="IPR046338">
    <property type="entry name" value="GAIN_dom_sf"/>
</dbReference>
<protein>
    <submittedName>
        <fullName evidence="2">Uncharacterized protein</fullName>
    </submittedName>
</protein>
<dbReference type="EMBL" id="VTPC01091192">
    <property type="protein sequence ID" value="KAF2879295.1"/>
    <property type="molecule type" value="Genomic_DNA"/>
</dbReference>
<keyword evidence="1" id="KW-0472">Membrane</keyword>
<evidence type="ECO:0000313" key="2">
    <source>
        <dbReference type="EMBL" id="KAF2879295.1"/>
    </source>
</evidence>
<feature type="transmembrane region" description="Helical" evidence="1">
    <location>
        <begin position="970"/>
        <end position="992"/>
    </location>
</feature>
<organism evidence="2 3">
    <name type="scientific">Ignelater luminosus</name>
    <name type="common">Cucubano</name>
    <name type="synonym">Pyrophorus luminosus</name>
    <dbReference type="NCBI Taxonomy" id="2038154"/>
    <lineage>
        <taxon>Eukaryota</taxon>
        <taxon>Metazoa</taxon>
        <taxon>Ecdysozoa</taxon>
        <taxon>Arthropoda</taxon>
        <taxon>Hexapoda</taxon>
        <taxon>Insecta</taxon>
        <taxon>Pterygota</taxon>
        <taxon>Neoptera</taxon>
        <taxon>Endopterygota</taxon>
        <taxon>Coleoptera</taxon>
        <taxon>Polyphaga</taxon>
        <taxon>Elateriformia</taxon>
        <taxon>Elateroidea</taxon>
        <taxon>Elateridae</taxon>
        <taxon>Agrypninae</taxon>
        <taxon>Pyrophorini</taxon>
        <taxon>Ignelater</taxon>
    </lineage>
</organism>
<sequence>MRNFEINSENVLRNNNIKEIPWDTKYTPKKSTLNTTYHSSAFRKSIMTNDDLNTPFLSIPNESRRYQANIDKSCNNQSKAERTSCLHIPVYTSACPSHFEQLTDVYGRVLCYIIMENQIFPPRCPYLHSLPFYEIQSYLLKHFRDRSIWLRAFRNNTNGFAHFEWIEPGSDVYGKVMSERITNANHTINRNCLIFQNGNILRVSCNDRYDALCMYSMNSLQRSGVSLCLKHGYENCIVSNYDFSSPTCFCMKLDVTQPKKHSFCEKLAEPIYPYQTELLIKFFMEFKGRTCWIGLYKPSNRTKMCKWWSTDIDVSYTRWARPEACEFDEGAIIFDIPPFYGWSLARDRSLPCALCEFTVKLNDCSLELRFLPLESQIELTIHNYGSISMVNKFSLYCFSDTNEDDFKKRIPVLNYHHLSNSDTVITRLDTVVNLTGYYWCEAFQYNSENVIKSNRILVTSRKEHGYEFSLYIEVQVQSEMDPFTTRFHYEICKQLSLFIERKYKRVLVRPMRAYFDEHRHRIILLIHISTRNTLESAKKEYKILYDVLRNIPNIKIIYFKNSELCLPDITKTSDGDILEWPETIIGASAIPSNRICLDETKNMLPVIRHCEGDFLYGAKWGLPSGDCTKNTTHSEVTEELFDLTKQNVSATTVTTDLVRITQQDSNKQPIDVHLVSVLVEDLSKVTDEDIDYYDFSRVINNVMNFNKLSMEEAQRLLNSTDKILAALDDFMKKGEPIFIVYSKLIVYINILKEGSIGGLALYNKNPDKHSFKSYDVIELYQNTSFEDLLHNEALETAVLLPTNTVRYIKNTLPSNQLLMLIIMIFYDDLLFTEQKDAEVNQQSKTKIISVSVPGFKTVLDSPIQTAFKMPRNYSNTRNCSHWNYGLDQFMVSIHGKWKTDNVSEKTYNSLEVCEFFHMTHFGLLLQGIPQEIPYNETVLEILTAIGSALSLIGMTWIFGIIGAFGGGVVFTYLFCIVATLRGLVLFLFFIVGNKETRLMWNKRYVYYLARKWRSPGSTLSSNTTVVSSE</sequence>